<evidence type="ECO:0000259" key="3">
    <source>
        <dbReference type="Pfam" id="PF01370"/>
    </source>
</evidence>
<dbReference type="Proteomes" id="UP000277212">
    <property type="component" value="Unassembled WGS sequence"/>
</dbReference>
<name>A0A3M2S7I2_9HYPO</name>
<gene>
    <name evidence="4" type="ORF">CDV36_006824</name>
</gene>
<dbReference type="PANTHER" id="PTHR10366">
    <property type="entry name" value="NAD DEPENDENT EPIMERASE/DEHYDRATASE"/>
    <property type="match status" value="1"/>
</dbReference>
<dbReference type="InterPro" id="IPR036291">
    <property type="entry name" value="NAD(P)-bd_dom_sf"/>
</dbReference>
<keyword evidence="1" id="KW-0560">Oxidoreductase</keyword>
<dbReference type="STRING" id="2010991.A0A3M2S7I2"/>
<keyword evidence="5" id="KW-1185">Reference proteome</keyword>
<dbReference type="InterPro" id="IPR001509">
    <property type="entry name" value="Epimerase_deHydtase"/>
</dbReference>
<comment type="caution">
    <text evidence="4">The sequence shown here is derived from an EMBL/GenBank/DDBJ whole genome shotgun (WGS) entry which is preliminary data.</text>
</comment>
<dbReference type="Pfam" id="PF01370">
    <property type="entry name" value="Epimerase"/>
    <property type="match status" value="1"/>
</dbReference>
<organism evidence="4 5">
    <name type="scientific">Fusarium kuroshium</name>
    <dbReference type="NCBI Taxonomy" id="2010991"/>
    <lineage>
        <taxon>Eukaryota</taxon>
        <taxon>Fungi</taxon>
        <taxon>Dikarya</taxon>
        <taxon>Ascomycota</taxon>
        <taxon>Pezizomycotina</taxon>
        <taxon>Sordariomycetes</taxon>
        <taxon>Hypocreomycetidae</taxon>
        <taxon>Hypocreales</taxon>
        <taxon>Nectriaceae</taxon>
        <taxon>Fusarium</taxon>
        <taxon>Fusarium solani species complex</taxon>
    </lineage>
</organism>
<dbReference type="Gene3D" id="3.40.50.720">
    <property type="entry name" value="NAD(P)-binding Rossmann-like Domain"/>
    <property type="match status" value="1"/>
</dbReference>
<dbReference type="SUPFAM" id="SSF51735">
    <property type="entry name" value="NAD(P)-binding Rossmann-fold domains"/>
    <property type="match status" value="1"/>
</dbReference>
<reference evidence="4 5" key="1">
    <citation type="submission" date="2017-06" db="EMBL/GenBank/DDBJ databases">
        <title>Comparative genomic analysis of Ambrosia Fusariam Clade fungi.</title>
        <authorList>
            <person name="Stajich J.E."/>
            <person name="Carrillo J."/>
            <person name="Kijimoto T."/>
            <person name="Eskalen A."/>
            <person name="O'Donnell K."/>
            <person name="Kasson M."/>
        </authorList>
    </citation>
    <scope>NUCLEOTIDE SEQUENCE [LARGE SCALE GENOMIC DNA]</scope>
    <source>
        <strain evidence="4">UCR3666</strain>
    </source>
</reference>
<evidence type="ECO:0000256" key="1">
    <source>
        <dbReference type="ARBA" id="ARBA00023002"/>
    </source>
</evidence>
<evidence type="ECO:0000313" key="5">
    <source>
        <dbReference type="Proteomes" id="UP000277212"/>
    </source>
</evidence>
<dbReference type="GO" id="GO:0016616">
    <property type="term" value="F:oxidoreductase activity, acting on the CH-OH group of donors, NAD or NADP as acceptor"/>
    <property type="evidence" value="ECO:0007669"/>
    <property type="project" value="TreeGrafter"/>
</dbReference>
<protein>
    <recommendedName>
        <fullName evidence="3">NAD-dependent epimerase/dehydratase domain-containing protein</fullName>
    </recommendedName>
</protein>
<comment type="similarity">
    <text evidence="2">Belongs to the NAD(P)-dependent epimerase/dehydratase family. Dihydroflavonol-4-reductase subfamily.</text>
</comment>
<dbReference type="EMBL" id="NKUJ01000106">
    <property type="protein sequence ID" value="RMJ13523.1"/>
    <property type="molecule type" value="Genomic_DNA"/>
</dbReference>
<proteinExistence type="inferred from homology"/>
<dbReference type="OrthoDB" id="2735536at2759"/>
<evidence type="ECO:0000256" key="2">
    <source>
        <dbReference type="ARBA" id="ARBA00023445"/>
    </source>
</evidence>
<dbReference type="AlphaFoldDB" id="A0A3M2S7I2"/>
<evidence type="ECO:0000313" key="4">
    <source>
        <dbReference type="EMBL" id="RMJ13523.1"/>
    </source>
</evidence>
<dbReference type="InterPro" id="IPR050425">
    <property type="entry name" value="NAD(P)_dehydrat-like"/>
</dbReference>
<accession>A0A3M2S7I2</accession>
<feature type="domain" description="NAD-dependent epimerase/dehydratase" evidence="3">
    <location>
        <begin position="7"/>
        <end position="262"/>
    </location>
</feature>
<dbReference type="PANTHER" id="PTHR10366:SF564">
    <property type="entry name" value="STEROL-4-ALPHA-CARBOXYLATE 3-DEHYDROGENASE, DECARBOXYLATING"/>
    <property type="match status" value="1"/>
</dbReference>
<sequence>MSSKPIVLVTGANGYIAGPVIAAFLEAGYAVRGTVRSKASAETLVKALSQYGDALQIVEVPDIIAPGAFDEAVKGVHAIAHLASPVSLSFTNPAPVLEAAIQGTRGVLESAINEPSIKSVVLMSSVAAVAAHDKELPYRFTEADWNLGALDLVKALGKNTPGPLIYVASKVAGEKAFWDFRDEKKPSFSMTALNPTFVMGPTPALDSLSKIGGTTAFIWQVFSGQEIPPPISAGSSFVDVRDIARVAVFSVDHPDKANGERFLLTSGQFPPQAAADILRKAFPERKDIIKVGTPGEGYNPGYVYDENRVIDGSKAVRVTGKEYYTVEQTIIDAAKSYEKFL</sequence>